<name>A0A7S3HKA8_9STRA</name>
<evidence type="ECO:0000256" key="1">
    <source>
        <dbReference type="ARBA" id="ARBA00004370"/>
    </source>
</evidence>
<evidence type="ECO:0008006" key="8">
    <source>
        <dbReference type="Google" id="ProtNLM"/>
    </source>
</evidence>
<keyword evidence="3" id="KW-0328">Glycosyltransferase</keyword>
<evidence type="ECO:0000256" key="5">
    <source>
        <dbReference type="ARBA" id="ARBA00023136"/>
    </source>
</evidence>
<reference evidence="7" key="1">
    <citation type="submission" date="2021-01" db="EMBL/GenBank/DDBJ databases">
        <authorList>
            <person name="Corre E."/>
            <person name="Pelletier E."/>
            <person name="Niang G."/>
            <person name="Scheremetjew M."/>
            <person name="Finn R."/>
            <person name="Kale V."/>
            <person name="Holt S."/>
            <person name="Cochrane G."/>
            <person name="Meng A."/>
            <person name="Brown T."/>
            <person name="Cohen L."/>
        </authorList>
    </citation>
    <scope>NUCLEOTIDE SEQUENCE</scope>
    <source>
        <strain evidence="7">CCAP 955/1</strain>
    </source>
</reference>
<proteinExistence type="inferred from homology"/>
<organism evidence="7">
    <name type="scientific">Spumella elongata</name>
    <dbReference type="NCBI Taxonomy" id="89044"/>
    <lineage>
        <taxon>Eukaryota</taxon>
        <taxon>Sar</taxon>
        <taxon>Stramenopiles</taxon>
        <taxon>Ochrophyta</taxon>
        <taxon>Chrysophyceae</taxon>
        <taxon>Chromulinales</taxon>
        <taxon>Chromulinaceae</taxon>
        <taxon>Spumella</taxon>
    </lineage>
</organism>
<feature type="chain" id="PRO_5030604712" description="Glycosyltransferase family 92 protein" evidence="6">
    <location>
        <begin position="26"/>
        <end position="426"/>
    </location>
</feature>
<protein>
    <recommendedName>
        <fullName evidence="8">Glycosyltransferase family 92 protein</fullName>
    </recommendedName>
</protein>
<evidence type="ECO:0000256" key="3">
    <source>
        <dbReference type="ARBA" id="ARBA00022676"/>
    </source>
</evidence>
<dbReference type="EMBL" id="HBIC01052253">
    <property type="protein sequence ID" value="CAE0297886.1"/>
    <property type="molecule type" value="Transcribed_RNA"/>
</dbReference>
<dbReference type="InterPro" id="IPR008166">
    <property type="entry name" value="Glyco_transf_92"/>
</dbReference>
<evidence type="ECO:0000256" key="6">
    <source>
        <dbReference type="SAM" id="SignalP"/>
    </source>
</evidence>
<feature type="signal peptide" evidence="6">
    <location>
        <begin position="1"/>
        <end position="25"/>
    </location>
</feature>
<sequence>MIPYLHGCFVLHAIIVFCILSLLNGGNVDVGSSDSPFAQKFPNCAEPYKRIVKQTKAKAILCPMIKDELGFLSEWVAYYQMHGFDHIMVFNDGSSDNGIDELKPWIASGFVTVHTNWTTGTLNVNPAFLKNDFKKAMTVKALLESNCKQAALSWGYDYFVSLDIDEYMIPLAPGVTIVDALQHWTNTTQRSVYCVAKNNFQSSPHILEPVNLLTIEAYQSRMKQTAKMNYYTTVSPKCAYQLNGPKFAANTSQYIAECCHFHGCQGWDFRGNTRFCTENHKQENWRLSGKGHKWIDSFVINHYSRSLEKYGNKSKTWKTSTGEAKAGESALQAASSYDVPKFLARSLGWHYDPIALRYSCQLREQLKNMTGESPYLRPGDIWYRNPEYGKLVADPDKRGRYGRPNPEGFKYSVKNPYNYHGTKLGD</sequence>
<dbReference type="GO" id="GO:0016020">
    <property type="term" value="C:membrane"/>
    <property type="evidence" value="ECO:0007669"/>
    <property type="project" value="UniProtKB-SubCell"/>
</dbReference>
<keyword evidence="5" id="KW-0472">Membrane</keyword>
<evidence type="ECO:0000256" key="4">
    <source>
        <dbReference type="ARBA" id="ARBA00022679"/>
    </source>
</evidence>
<evidence type="ECO:0000313" key="7">
    <source>
        <dbReference type="EMBL" id="CAE0297886.1"/>
    </source>
</evidence>
<accession>A0A7S3HKA8</accession>
<dbReference type="AlphaFoldDB" id="A0A7S3HKA8"/>
<comment type="subcellular location">
    <subcellularLocation>
        <location evidence="1">Membrane</location>
    </subcellularLocation>
</comment>
<keyword evidence="4" id="KW-0808">Transferase</keyword>
<dbReference type="Pfam" id="PF01697">
    <property type="entry name" value="Glyco_transf_92"/>
    <property type="match status" value="1"/>
</dbReference>
<comment type="similarity">
    <text evidence="2">Belongs to the glycosyltransferase 92 family.</text>
</comment>
<dbReference type="GO" id="GO:0016757">
    <property type="term" value="F:glycosyltransferase activity"/>
    <property type="evidence" value="ECO:0007669"/>
    <property type="project" value="UniProtKB-KW"/>
</dbReference>
<keyword evidence="6" id="KW-0732">Signal</keyword>
<evidence type="ECO:0000256" key="2">
    <source>
        <dbReference type="ARBA" id="ARBA00007647"/>
    </source>
</evidence>
<gene>
    <name evidence="7" type="ORF">SELO1098_LOCUS26740</name>
</gene>